<name>A0A8J2Y813_9PROT</name>
<organism evidence="7 8">
    <name type="scientific">Aquisalinus flavus</name>
    <dbReference type="NCBI Taxonomy" id="1526572"/>
    <lineage>
        <taxon>Bacteria</taxon>
        <taxon>Pseudomonadati</taxon>
        <taxon>Pseudomonadota</taxon>
        <taxon>Alphaproteobacteria</taxon>
        <taxon>Parvularculales</taxon>
        <taxon>Parvularculaceae</taxon>
        <taxon>Aquisalinus</taxon>
    </lineage>
</organism>
<evidence type="ECO:0000259" key="6">
    <source>
        <dbReference type="PROSITE" id="PS50110"/>
    </source>
</evidence>
<dbReference type="GO" id="GO:0003677">
    <property type="term" value="F:DNA binding"/>
    <property type="evidence" value="ECO:0007669"/>
    <property type="project" value="UniProtKB-KW"/>
</dbReference>
<dbReference type="PANTHER" id="PTHR44688:SF16">
    <property type="entry name" value="DNA-BINDING TRANSCRIPTIONAL ACTIVATOR DEVR_DOSR"/>
    <property type="match status" value="1"/>
</dbReference>
<dbReference type="AlphaFoldDB" id="A0A8J2Y813"/>
<dbReference type="SUPFAM" id="SSF46894">
    <property type="entry name" value="C-terminal effector domain of the bipartite response regulators"/>
    <property type="match status" value="1"/>
</dbReference>
<dbReference type="RefSeq" id="WP_188158558.1">
    <property type="nucleotide sequence ID" value="NZ_BMGH01000001.1"/>
</dbReference>
<evidence type="ECO:0000256" key="1">
    <source>
        <dbReference type="ARBA" id="ARBA00023015"/>
    </source>
</evidence>
<dbReference type="PROSITE" id="PS50043">
    <property type="entry name" value="HTH_LUXR_2"/>
    <property type="match status" value="1"/>
</dbReference>
<proteinExistence type="predicted"/>
<feature type="domain" description="HTH luxR-type" evidence="5">
    <location>
        <begin position="141"/>
        <end position="206"/>
    </location>
</feature>
<keyword evidence="4" id="KW-0597">Phosphoprotein</keyword>
<evidence type="ECO:0000256" key="4">
    <source>
        <dbReference type="PROSITE-ProRule" id="PRU00169"/>
    </source>
</evidence>
<keyword evidence="1" id="KW-0805">Transcription regulation</keyword>
<dbReference type="Pfam" id="PF00196">
    <property type="entry name" value="GerE"/>
    <property type="match status" value="1"/>
</dbReference>
<feature type="domain" description="Response regulatory" evidence="6">
    <location>
        <begin position="8"/>
        <end position="124"/>
    </location>
</feature>
<sequence>MDYPVSKPIYLVDDDPAVQRGVAALLVAAEYAVTVFDSGDALLACMDELDFQQAIVLADVCMPGIQGLELQARLVAERPGARVIVMTAHGDVPMAVRAMRGGAVDFLEKPFSAREVTTALDRAFAIVPAASPAPVTVSPVCAANYGRLTPREREVLGEMIEGNTSKLIARNLGLSPRTVEVHRQKIMQKMQARSFAELVRMAVDLDLSR</sequence>
<dbReference type="GO" id="GO:0006355">
    <property type="term" value="P:regulation of DNA-templated transcription"/>
    <property type="evidence" value="ECO:0007669"/>
    <property type="project" value="InterPro"/>
</dbReference>
<dbReference type="InterPro" id="IPR016032">
    <property type="entry name" value="Sig_transdc_resp-reg_C-effctor"/>
</dbReference>
<dbReference type="Gene3D" id="1.10.10.10">
    <property type="entry name" value="Winged helix-like DNA-binding domain superfamily/Winged helix DNA-binding domain"/>
    <property type="match status" value="1"/>
</dbReference>
<dbReference type="GO" id="GO:0000160">
    <property type="term" value="P:phosphorelay signal transduction system"/>
    <property type="evidence" value="ECO:0007669"/>
    <property type="project" value="InterPro"/>
</dbReference>
<dbReference type="SMART" id="SM00448">
    <property type="entry name" value="REC"/>
    <property type="match status" value="1"/>
</dbReference>
<comment type="caution">
    <text evidence="7">The sequence shown here is derived from an EMBL/GenBank/DDBJ whole genome shotgun (WGS) entry which is preliminary data.</text>
</comment>
<dbReference type="CDD" id="cd06170">
    <property type="entry name" value="LuxR_C_like"/>
    <property type="match status" value="1"/>
</dbReference>
<dbReference type="Pfam" id="PF00072">
    <property type="entry name" value="Response_reg"/>
    <property type="match status" value="1"/>
</dbReference>
<evidence type="ECO:0000256" key="2">
    <source>
        <dbReference type="ARBA" id="ARBA00023125"/>
    </source>
</evidence>
<reference evidence="7" key="1">
    <citation type="journal article" date="2014" name="Int. J. Syst. Evol. Microbiol.">
        <title>Complete genome sequence of Corynebacterium casei LMG S-19264T (=DSM 44701T), isolated from a smear-ripened cheese.</title>
        <authorList>
            <consortium name="US DOE Joint Genome Institute (JGI-PGF)"/>
            <person name="Walter F."/>
            <person name="Albersmeier A."/>
            <person name="Kalinowski J."/>
            <person name="Ruckert C."/>
        </authorList>
    </citation>
    <scope>NUCLEOTIDE SEQUENCE</scope>
    <source>
        <strain evidence="7">CGMCC 1.12921</strain>
    </source>
</reference>
<dbReference type="PROSITE" id="PS50110">
    <property type="entry name" value="RESPONSE_REGULATORY"/>
    <property type="match status" value="1"/>
</dbReference>
<dbReference type="InterPro" id="IPR001789">
    <property type="entry name" value="Sig_transdc_resp-reg_receiver"/>
</dbReference>
<accession>A0A8J2Y813</accession>
<dbReference type="Proteomes" id="UP000613582">
    <property type="component" value="Unassembled WGS sequence"/>
</dbReference>
<dbReference type="InterPro" id="IPR036388">
    <property type="entry name" value="WH-like_DNA-bd_sf"/>
</dbReference>
<evidence type="ECO:0000313" key="7">
    <source>
        <dbReference type="EMBL" id="GGD11222.1"/>
    </source>
</evidence>
<evidence type="ECO:0000259" key="5">
    <source>
        <dbReference type="PROSITE" id="PS50043"/>
    </source>
</evidence>
<evidence type="ECO:0000256" key="3">
    <source>
        <dbReference type="ARBA" id="ARBA00023163"/>
    </source>
</evidence>
<keyword evidence="8" id="KW-1185">Reference proteome</keyword>
<reference evidence="7" key="2">
    <citation type="submission" date="2020-09" db="EMBL/GenBank/DDBJ databases">
        <authorList>
            <person name="Sun Q."/>
            <person name="Zhou Y."/>
        </authorList>
    </citation>
    <scope>NUCLEOTIDE SEQUENCE</scope>
    <source>
        <strain evidence="7">CGMCC 1.12921</strain>
    </source>
</reference>
<protein>
    <submittedName>
        <fullName evidence="7">Transcriptional regulatory protein FixJ</fullName>
    </submittedName>
</protein>
<dbReference type="Gene3D" id="3.40.50.2300">
    <property type="match status" value="1"/>
</dbReference>
<dbReference type="EMBL" id="BMGH01000001">
    <property type="protein sequence ID" value="GGD11222.1"/>
    <property type="molecule type" value="Genomic_DNA"/>
</dbReference>
<dbReference type="PRINTS" id="PR00038">
    <property type="entry name" value="HTHLUXR"/>
</dbReference>
<dbReference type="PANTHER" id="PTHR44688">
    <property type="entry name" value="DNA-BINDING TRANSCRIPTIONAL ACTIVATOR DEVR_DOSR"/>
    <property type="match status" value="1"/>
</dbReference>
<dbReference type="SUPFAM" id="SSF52172">
    <property type="entry name" value="CheY-like"/>
    <property type="match status" value="1"/>
</dbReference>
<dbReference type="InterPro" id="IPR011006">
    <property type="entry name" value="CheY-like_superfamily"/>
</dbReference>
<dbReference type="SMART" id="SM00421">
    <property type="entry name" value="HTH_LUXR"/>
    <property type="match status" value="1"/>
</dbReference>
<feature type="modified residue" description="4-aspartylphosphate" evidence="4">
    <location>
        <position position="59"/>
    </location>
</feature>
<keyword evidence="3" id="KW-0804">Transcription</keyword>
<evidence type="ECO:0000313" key="8">
    <source>
        <dbReference type="Proteomes" id="UP000613582"/>
    </source>
</evidence>
<gene>
    <name evidence="7" type="primary">fixJ</name>
    <name evidence="7" type="ORF">GCM10011342_20020</name>
</gene>
<dbReference type="InterPro" id="IPR000792">
    <property type="entry name" value="Tscrpt_reg_LuxR_C"/>
</dbReference>
<keyword evidence="2" id="KW-0238">DNA-binding</keyword>